<keyword evidence="1" id="KW-0479">Metal-binding</keyword>
<keyword evidence="3" id="KW-0862">Zinc</keyword>
<dbReference type="AlphaFoldDB" id="A0A8K0GIS1"/>
<dbReference type="GO" id="GO:0006357">
    <property type="term" value="P:regulation of transcription by RNA polymerase II"/>
    <property type="evidence" value="ECO:0007669"/>
    <property type="project" value="TreeGrafter"/>
</dbReference>
<evidence type="ECO:0000256" key="1">
    <source>
        <dbReference type="ARBA" id="ARBA00022723"/>
    </source>
</evidence>
<dbReference type="GO" id="GO:0003700">
    <property type="term" value="F:DNA-binding transcription factor activity"/>
    <property type="evidence" value="ECO:0007669"/>
    <property type="project" value="TreeGrafter"/>
</dbReference>
<evidence type="ECO:0000256" key="3">
    <source>
        <dbReference type="ARBA" id="ARBA00022833"/>
    </source>
</evidence>
<keyword evidence="2 5" id="KW-0863">Zinc-finger</keyword>
<keyword evidence="4 5" id="KW-0238">DNA-binding</keyword>
<dbReference type="InterPro" id="IPR026516">
    <property type="entry name" value="THAP1/10"/>
</dbReference>
<dbReference type="OrthoDB" id="7683421at2759"/>
<dbReference type="InterPro" id="IPR006612">
    <property type="entry name" value="THAP_Znf"/>
</dbReference>
<accession>A0A8K0GIS1</accession>
<evidence type="ECO:0000256" key="4">
    <source>
        <dbReference type="ARBA" id="ARBA00023125"/>
    </source>
</evidence>
<dbReference type="SUPFAM" id="SSF57716">
    <property type="entry name" value="Glucocorticoid receptor-like (DNA-binding domain)"/>
    <property type="match status" value="1"/>
</dbReference>
<evidence type="ECO:0000313" key="7">
    <source>
        <dbReference type="EMBL" id="KAF2903192.1"/>
    </source>
</evidence>
<dbReference type="Pfam" id="PF05485">
    <property type="entry name" value="THAP"/>
    <property type="match status" value="1"/>
</dbReference>
<dbReference type="GO" id="GO:0005634">
    <property type="term" value="C:nucleus"/>
    <property type="evidence" value="ECO:0007669"/>
    <property type="project" value="TreeGrafter"/>
</dbReference>
<keyword evidence="8" id="KW-1185">Reference proteome</keyword>
<evidence type="ECO:0000256" key="5">
    <source>
        <dbReference type="PROSITE-ProRule" id="PRU00309"/>
    </source>
</evidence>
<evidence type="ECO:0000256" key="2">
    <source>
        <dbReference type="ARBA" id="ARBA00022771"/>
    </source>
</evidence>
<evidence type="ECO:0000313" key="8">
    <source>
        <dbReference type="Proteomes" id="UP000801492"/>
    </source>
</evidence>
<dbReference type="PANTHER" id="PTHR46600">
    <property type="entry name" value="THAP DOMAIN-CONTAINING"/>
    <property type="match status" value="1"/>
</dbReference>
<evidence type="ECO:0000259" key="6">
    <source>
        <dbReference type="PROSITE" id="PS50950"/>
    </source>
</evidence>
<dbReference type="GO" id="GO:0008270">
    <property type="term" value="F:zinc ion binding"/>
    <property type="evidence" value="ECO:0007669"/>
    <property type="project" value="UniProtKB-KW"/>
</dbReference>
<dbReference type="SMART" id="SM00980">
    <property type="entry name" value="THAP"/>
    <property type="match status" value="1"/>
</dbReference>
<proteinExistence type="predicted"/>
<name>A0A8K0GIS1_IGNLU</name>
<dbReference type="SMART" id="SM00692">
    <property type="entry name" value="DM3"/>
    <property type="match status" value="1"/>
</dbReference>
<dbReference type="PANTHER" id="PTHR46600:SF2">
    <property type="entry name" value="THAP DOMAIN-CONTAINING PROTEIN 1"/>
    <property type="match status" value="1"/>
</dbReference>
<dbReference type="GO" id="GO:0000978">
    <property type="term" value="F:RNA polymerase II cis-regulatory region sequence-specific DNA binding"/>
    <property type="evidence" value="ECO:0007669"/>
    <property type="project" value="TreeGrafter"/>
</dbReference>
<dbReference type="Proteomes" id="UP000801492">
    <property type="component" value="Unassembled WGS sequence"/>
</dbReference>
<organism evidence="7 8">
    <name type="scientific">Ignelater luminosus</name>
    <name type="common">Cucubano</name>
    <name type="synonym">Pyrophorus luminosus</name>
    <dbReference type="NCBI Taxonomy" id="2038154"/>
    <lineage>
        <taxon>Eukaryota</taxon>
        <taxon>Metazoa</taxon>
        <taxon>Ecdysozoa</taxon>
        <taxon>Arthropoda</taxon>
        <taxon>Hexapoda</taxon>
        <taxon>Insecta</taxon>
        <taxon>Pterygota</taxon>
        <taxon>Neoptera</taxon>
        <taxon>Endopterygota</taxon>
        <taxon>Coleoptera</taxon>
        <taxon>Polyphaga</taxon>
        <taxon>Elateriformia</taxon>
        <taxon>Elateroidea</taxon>
        <taxon>Elateridae</taxon>
        <taxon>Agrypninae</taxon>
        <taxon>Pyrophorini</taxon>
        <taxon>Ignelater</taxon>
    </lineage>
</organism>
<feature type="domain" description="THAP-type" evidence="6">
    <location>
        <begin position="1"/>
        <end position="88"/>
    </location>
</feature>
<dbReference type="EMBL" id="VTPC01001086">
    <property type="protein sequence ID" value="KAF2903192.1"/>
    <property type="molecule type" value="Genomic_DNA"/>
</dbReference>
<sequence>MSRGSHYCCAPGCSSNTHTDLDRSFFRFPKDMKRCFIWIQNCGRLDLQAFDPMHLYVNYKLCSLHFENSMFAGMCGNKLKKMAIPTIFNNVCADVKPLLSVEIVSTELKADENNDDSIEVKLESDLNISDSTTSGY</sequence>
<comment type="caution">
    <text evidence="7">The sequence shown here is derived from an EMBL/GenBank/DDBJ whole genome shotgun (WGS) entry which is preliminary data.</text>
</comment>
<gene>
    <name evidence="7" type="ORF">ILUMI_02994</name>
</gene>
<reference evidence="7" key="1">
    <citation type="submission" date="2019-08" db="EMBL/GenBank/DDBJ databases">
        <title>The genome of the North American firefly Photinus pyralis.</title>
        <authorList>
            <consortium name="Photinus pyralis genome working group"/>
            <person name="Fallon T.R."/>
            <person name="Sander Lower S.E."/>
            <person name="Weng J.-K."/>
        </authorList>
    </citation>
    <scope>NUCLEOTIDE SEQUENCE</scope>
    <source>
        <strain evidence="7">TRF0915ILg1</strain>
        <tissue evidence="7">Whole body</tissue>
    </source>
</reference>
<protein>
    <recommendedName>
        <fullName evidence="6">THAP-type domain-containing protein</fullName>
    </recommendedName>
</protein>
<dbReference type="PROSITE" id="PS50950">
    <property type="entry name" value="ZF_THAP"/>
    <property type="match status" value="1"/>
</dbReference>